<evidence type="ECO:0000313" key="3">
    <source>
        <dbReference type="Proteomes" id="UP000316471"/>
    </source>
</evidence>
<dbReference type="Proteomes" id="UP000316471">
    <property type="component" value="Unassembled WGS sequence"/>
</dbReference>
<keyword evidence="1" id="KW-0812">Transmembrane</keyword>
<dbReference type="InterPro" id="IPR025489">
    <property type="entry name" value="DUF4381"/>
</dbReference>
<reference evidence="2 3" key="1">
    <citation type="journal article" date="2015" name="Stand. Genomic Sci.">
        <title>Genomic Encyclopedia of Bacterial and Archaeal Type Strains, Phase III: the genomes of soil and plant-associated and newly described type strains.</title>
        <authorList>
            <person name="Whitman W.B."/>
            <person name="Woyke T."/>
            <person name="Klenk H.P."/>
            <person name="Zhou Y."/>
            <person name="Lilburn T.G."/>
            <person name="Beck B.J."/>
            <person name="De Vos P."/>
            <person name="Vandamme P."/>
            <person name="Eisen J.A."/>
            <person name="Garrity G."/>
            <person name="Hugenholtz P."/>
            <person name="Kyrpides N.C."/>
        </authorList>
    </citation>
    <scope>NUCLEOTIDE SEQUENCE [LARGE SCALE GENOMIC DNA]</scope>
    <source>
        <strain evidence="2 3">CGMCC 1.10136</strain>
    </source>
</reference>
<dbReference type="AlphaFoldDB" id="A0A562LK15"/>
<proteinExistence type="predicted"/>
<dbReference type="EMBL" id="VLKP01000011">
    <property type="protein sequence ID" value="TWI07945.1"/>
    <property type="molecule type" value="Genomic_DNA"/>
</dbReference>
<evidence type="ECO:0000313" key="2">
    <source>
        <dbReference type="EMBL" id="TWI07945.1"/>
    </source>
</evidence>
<protein>
    <submittedName>
        <fullName evidence="2">Uncharacterized protein DUF4381</fullName>
    </submittedName>
</protein>
<dbReference type="Pfam" id="PF14316">
    <property type="entry name" value="DUF4381"/>
    <property type="match status" value="1"/>
</dbReference>
<keyword evidence="1" id="KW-0472">Membrane</keyword>
<gene>
    <name evidence="2" type="ORF">IP93_02552</name>
</gene>
<dbReference type="RefSeq" id="WP_144816264.1">
    <property type="nucleotide sequence ID" value="NZ_VLKP01000011.1"/>
</dbReference>
<sequence>MDPTLVLRDIHPSPPPSWWPPAPGWWLVAAILLLGLAVWTWRVRRRRSHRARVAALFDDALATAGSAPRAVAAMSELLRRAARRHEPDADRLQGEAWLALLDRDQQPPRFNTPEGRLLLDGAFRPELDMADVEALRRIARARFIAWMVPR</sequence>
<keyword evidence="3" id="KW-1185">Reference proteome</keyword>
<organism evidence="2 3">
    <name type="scientific">Aerolutibacter ruishenii</name>
    <dbReference type="NCBI Taxonomy" id="686800"/>
    <lineage>
        <taxon>Bacteria</taxon>
        <taxon>Pseudomonadati</taxon>
        <taxon>Pseudomonadota</taxon>
        <taxon>Gammaproteobacteria</taxon>
        <taxon>Lysobacterales</taxon>
        <taxon>Lysobacteraceae</taxon>
        <taxon>Aerolutibacter</taxon>
    </lineage>
</organism>
<accession>A0A562LK15</accession>
<feature type="transmembrane region" description="Helical" evidence="1">
    <location>
        <begin position="24"/>
        <end position="43"/>
    </location>
</feature>
<keyword evidence="1" id="KW-1133">Transmembrane helix</keyword>
<name>A0A562LK15_9GAMM</name>
<comment type="caution">
    <text evidence="2">The sequence shown here is derived from an EMBL/GenBank/DDBJ whole genome shotgun (WGS) entry which is preliminary data.</text>
</comment>
<dbReference type="OrthoDB" id="283083at2"/>
<evidence type="ECO:0000256" key="1">
    <source>
        <dbReference type="SAM" id="Phobius"/>
    </source>
</evidence>